<dbReference type="EMBL" id="QXZZ01000032">
    <property type="protein sequence ID" value="RJY50227.1"/>
    <property type="molecule type" value="Genomic_DNA"/>
</dbReference>
<dbReference type="RefSeq" id="WP_005378597.1">
    <property type="nucleotide sequence ID" value="NZ_CABFMO010000022.1"/>
</dbReference>
<evidence type="ECO:0000313" key="2">
    <source>
        <dbReference type="EMBL" id="KXA62357.1"/>
    </source>
</evidence>
<dbReference type="EMBL" id="LRQT01000095">
    <property type="protein sequence ID" value="KXA62357.1"/>
    <property type="molecule type" value="Genomic_DNA"/>
</dbReference>
<evidence type="ECO:0000313" key="3">
    <source>
        <dbReference type="EMBL" id="MDK7357440.1"/>
    </source>
</evidence>
<keyword evidence="1" id="KW-1133">Transmembrane helix</keyword>
<organism evidence="2">
    <name type="scientific">Veillonella atypica</name>
    <dbReference type="NCBI Taxonomy" id="39777"/>
    <lineage>
        <taxon>Bacteria</taxon>
        <taxon>Bacillati</taxon>
        <taxon>Bacillota</taxon>
        <taxon>Negativicutes</taxon>
        <taxon>Veillonellales</taxon>
        <taxon>Veillonellaceae</taxon>
        <taxon>Veillonella</taxon>
    </lineage>
</organism>
<evidence type="ECO:0000313" key="5">
    <source>
        <dbReference type="Proteomes" id="UP000070226"/>
    </source>
</evidence>
<sequence>MNTESLRNDVLVPAVAKTLDIAAKAKPTKDELCTTAKITAAVAVATAVVSLAVQAVLRNR</sequence>
<dbReference type="AlphaFoldDB" id="A0A133S1X2"/>
<proteinExistence type="predicted"/>
<keyword evidence="1" id="KW-0472">Membrane</keyword>
<evidence type="ECO:0000313" key="6">
    <source>
        <dbReference type="Proteomes" id="UP000277803"/>
    </source>
</evidence>
<dbReference type="EMBL" id="JASORJ010000012">
    <property type="protein sequence ID" value="MDK7357440.1"/>
    <property type="molecule type" value="Genomic_DNA"/>
</dbReference>
<name>A0A133S1X2_9FIRM</name>
<evidence type="ECO:0000256" key="1">
    <source>
        <dbReference type="SAM" id="Phobius"/>
    </source>
</evidence>
<dbReference type="GeneID" id="57774040"/>
<dbReference type="PATRIC" id="fig|39777.7.peg.1641"/>
<dbReference type="Proteomes" id="UP000070226">
    <property type="component" value="Unassembled WGS sequence"/>
</dbReference>
<evidence type="ECO:0000313" key="4">
    <source>
        <dbReference type="EMBL" id="RJY50227.1"/>
    </source>
</evidence>
<reference evidence="3" key="3">
    <citation type="submission" date="2023-05" db="EMBL/GenBank/DDBJ databases">
        <title>Cataloging the Phylogenetic Diversity of Human Bladder Bacteria.</title>
        <authorList>
            <person name="Du J."/>
        </authorList>
    </citation>
    <scope>NUCLEOTIDE SEQUENCE</scope>
    <source>
        <strain evidence="3">UMB10101</strain>
    </source>
</reference>
<dbReference type="Proteomes" id="UP001236274">
    <property type="component" value="Unassembled WGS sequence"/>
</dbReference>
<protein>
    <submittedName>
        <fullName evidence="2">Uncharacterized protein</fullName>
    </submittedName>
</protein>
<comment type="caution">
    <text evidence="2">The sequence shown here is derived from an EMBL/GenBank/DDBJ whole genome shotgun (WGS) entry which is preliminary data.</text>
</comment>
<dbReference type="Proteomes" id="UP000277803">
    <property type="component" value="Unassembled WGS sequence"/>
</dbReference>
<feature type="transmembrane region" description="Helical" evidence="1">
    <location>
        <begin position="38"/>
        <end position="57"/>
    </location>
</feature>
<accession>A0A133S1X2</accession>
<dbReference type="STRING" id="39777.B7L28_06590"/>
<keyword evidence="1" id="KW-0812">Transmembrane</keyword>
<gene>
    <name evidence="4" type="ORF">D2965_06490</name>
    <name evidence="2" type="ORF">HMPREF3233_01676</name>
    <name evidence="3" type="ORF">QP520_07345</name>
</gene>
<reference evidence="4 6" key="2">
    <citation type="submission" date="2018-09" db="EMBL/GenBank/DDBJ databases">
        <title>Genome sequence of Veillonella atypica isolated from periodontal Korean patients.</title>
        <authorList>
            <person name="Lee J.-H."/>
            <person name="Moon J.-H."/>
            <person name="Shin S.-Y."/>
        </authorList>
    </citation>
    <scope>NUCLEOTIDE SEQUENCE [LARGE SCALE GENOMIC DNA]</scope>
    <source>
        <strain evidence="4 6">KHUD_V1</strain>
    </source>
</reference>
<reference evidence="2 5" key="1">
    <citation type="submission" date="2016-01" db="EMBL/GenBank/DDBJ databases">
        <authorList>
            <person name="Oliw E.H."/>
        </authorList>
    </citation>
    <scope>NUCLEOTIDE SEQUENCE [LARGE SCALE GENOMIC DNA]</scope>
    <source>
        <strain evidence="2 5">CMW7756B</strain>
    </source>
</reference>